<keyword evidence="2" id="KW-0732">Signal</keyword>
<name>A0ABQ6N687_9STRA</name>
<comment type="caution">
    <text evidence="3">The sequence shown here is derived from an EMBL/GenBank/DDBJ whole genome shotgun (WGS) entry which is preliminary data.</text>
</comment>
<evidence type="ECO:0000313" key="4">
    <source>
        <dbReference type="Proteomes" id="UP001165060"/>
    </source>
</evidence>
<keyword evidence="1" id="KW-0472">Membrane</keyword>
<dbReference type="EMBL" id="BRYB01001027">
    <property type="protein sequence ID" value="GMI41811.1"/>
    <property type="molecule type" value="Genomic_DNA"/>
</dbReference>
<sequence length="214" mass="21642">MRPCVPHILLLLVWAAHAAARCPAAPASSAPPPAALALGILTSSLPESAVRRFQVPPSAVLTPLSVSGSLMIASHGGDFVPLSPGLLSSMKSGLGLSGAFFLCCRQGAGAEPCAVVGEVAPLGAPAGAGRGPARAEAAEVVAEDGAGKPVRDATGLYLLLASIFAVAGMLAWVWKKEEDTAGVGERQHALEFLRDREDYAGHAGEFAGAGSKND</sequence>
<protein>
    <recommendedName>
        <fullName evidence="5">Transmembrane protein</fullName>
    </recommendedName>
</protein>
<organism evidence="3 4">
    <name type="scientific">Tetraparma gracilis</name>
    <dbReference type="NCBI Taxonomy" id="2962635"/>
    <lineage>
        <taxon>Eukaryota</taxon>
        <taxon>Sar</taxon>
        <taxon>Stramenopiles</taxon>
        <taxon>Ochrophyta</taxon>
        <taxon>Bolidophyceae</taxon>
        <taxon>Parmales</taxon>
        <taxon>Triparmaceae</taxon>
        <taxon>Tetraparma</taxon>
    </lineage>
</organism>
<evidence type="ECO:0000313" key="3">
    <source>
        <dbReference type="EMBL" id="GMI41811.1"/>
    </source>
</evidence>
<evidence type="ECO:0000256" key="1">
    <source>
        <dbReference type="SAM" id="Phobius"/>
    </source>
</evidence>
<keyword evidence="1" id="KW-0812">Transmembrane</keyword>
<keyword evidence="4" id="KW-1185">Reference proteome</keyword>
<evidence type="ECO:0000256" key="2">
    <source>
        <dbReference type="SAM" id="SignalP"/>
    </source>
</evidence>
<feature type="transmembrane region" description="Helical" evidence="1">
    <location>
        <begin position="156"/>
        <end position="174"/>
    </location>
</feature>
<feature type="chain" id="PRO_5046299729" description="Transmembrane protein" evidence="2">
    <location>
        <begin position="21"/>
        <end position="214"/>
    </location>
</feature>
<keyword evidence="1" id="KW-1133">Transmembrane helix</keyword>
<proteinExistence type="predicted"/>
<evidence type="ECO:0008006" key="5">
    <source>
        <dbReference type="Google" id="ProtNLM"/>
    </source>
</evidence>
<accession>A0ABQ6N687</accession>
<reference evidence="3 4" key="1">
    <citation type="journal article" date="2023" name="Commun. Biol.">
        <title>Genome analysis of Parmales, the sister group of diatoms, reveals the evolutionary specialization of diatoms from phago-mixotrophs to photoautotrophs.</title>
        <authorList>
            <person name="Ban H."/>
            <person name="Sato S."/>
            <person name="Yoshikawa S."/>
            <person name="Yamada K."/>
            <person name="Nakamura Y."/>
            <person name="Ichinomiya M."/>
            <person name="Sato N."/>
            <person name="Blanc-Mathieu R."/>
            <person name="Endo H."/>
            <person name="Kuwata A."/>
            <person name="Ogata H."/>
        </authorList>
    </citation>
    <scope>NUCLEOTIDE SEQUENCE [LARGE SCALE GENOMIC DNA]</scope>
</reference>
<gene>
    <name evidence="3" type="ORF">TeGR_g2187</name>
</gene>
<feature type="signal peptide" evidence="2">
    <location>
        <begin position="1"/>
        <end position="20"/>
    </location>
</feature>
<dbReference type="Proteomes" id="UP001165060">
    <property type="component" value="Unassembled WGS sequence"/>
</dbReference>